<feature type="compositionally biased region" description="Low complexity" evidence="6">
    <location>
        <begin position="171"/>
        <end position="187"/>
    </location>
</feature>
<feature type="region of interest" description="Disordered" evidence="6">
    <location>
        <begin position="18"/>
        <end position="57"/>
    </location>
</feature>
<comment type="similarity">
    <text evidence="2 5">Belongs to the ORC2 family.</text>
</comment>
<dbReference type="InterPro" id="IPR056772">
    <property type="entry name" value="RecA-like_ORC2"/>
</dbReference>
<dbReference type="AlphaFoldDB" id="A0A1X2GSA2"/>
<comment type="caution">
    <text evidence="9">The sequence shown here is derived from an EMBL/GenBank/DDBJ whole genome shotgun (WGS) entry which is preliminary data.</text>
</comment>
<proteinExistence type="inferred from homology"/>
<dbReference type="OrthoDB" id="346673at2759"/>
<dbReference type="Pfam" id="PF04084">
    <property type="entry name" value="RecA-like_ORC2"/>
    <property type="match status" value="1"/>
</dbReference>
<dbReference type="GO" id="GO:0003688">
    <property type="term" value="F:DNA replication origin binding"/>
    <property type="evidence" value="ECO:0007669"/>
    <property type="project" value="UniProtKB-UniRule"/>
</dbReference>
<feature type="compositionally biased region" description="Acidic residues" evidence="6">
    <location>
        <begin position="201"/>
        <end position="224"/>
    </location>
</feature>
<keyword evidence="4 5" id="KW-0539">Nucleus</keyword>
<dbReference type="PANTHER" id="PTHR14052">
    <property type="entry name" value="ORIGIN RECOGNITION COMPLEX SUBUNIT 2"/>
    <property type="match status" value="1"/>
</dbReference>
<dbReference type="GO" id="GO:0005664">
    <property type="term" value="C:nuclear origin of replication recognition complex"/>
    <property type="evidence" value="ECO:0007669"/>
    <property type="project" value="UniProtKB-UniRule"/>
</dbReference>
<accession>A0A1X2GSA2</accession>
<feature type="compositionally biased region" description="Polar residues" evidence="6">
    <location>
        <begin position="92"/>
        <end position="111"/>
    </location>
</feature>
<name>A0A1X2GSA2_9FUNG</name>
<dbReference type="STRING" id="101127.A0A1X2GSA2"/>
<dbReference type="InterPro" id="IPR007220">
    <property type="entry name" value="ORC2"/>
</dbReference>
<comment type="function">
    <text evidence="5">Component of the origin recognition complex (ORC) that binds origins of replication. DNA-binding is ATP-dependent. ORC is required to assemble the pre-replication complex necessary to initiate DNA replication.</text>
</comment>
<evidence type="ECO:0000256" key="6">
    <source>
        <dbReference type="SAM" id="MobiDB-lite"/>
    </source>
</evidence>
<keyword evidence="3 5" id="KW-0235">DNA replication</keyword>
<feature type="compositionally biased region" description="Basic and acidic residues" evidence="6">
    <location>
        <begin position="19"/>
        <end position="31"/>
    </location>
</feature>
<evidence type="ECO:0000313" key="10">
    <source>
        <dbReference type="Proteomes" id="UP000242146"/>
    </source>
</evidence>
<gene>
    <name evidence="9" type="ORF">DM01DRAFT_1332503</name>
</gene>
<dbReference type="PANTHER" id="PTHR14052:SF0">
    <property type="entry name" value="ORIGIN RECOGNITION COMPLEX SUBUNIT 2"/>
    <property type="match status" value="1"/>
</dbReference>
<dbReference type="InterPro" id="IPR056773">
    <property type="entry name" value="WHD_ORC2"/>
</dbReference>
<dbReference type="EMBL" id="MCGT01000004">
    <property type="protein sequence ID" value="ORX60343.1"/>
    <property type="molecule type" value="Genomic_DNA"/>
</dbReference>
<keyword evidence="10" id="KW-1185">Reference proteome</keyword>
<evidence type="ECO:0000256" key="2">
    <source>
        <dbReference type="ARBA" id="ARBA00007421"/>
    </source>
</evidence>
<feature type="region of interest" description="Disordered" evidence="6">
    <location>
        <begin position="92"/>
        <end position="231"/>
    </location>
</feature>
<evidence type="ECO:0000256" key="4">
    <source>
        <dbReference type="ARBA" id="ARBA00023242"/>
    </source>
</evidence>
<dbReference type="GO" id="GO:0006260">
    <property type="term" value="P:DNA replication"/>
    <property type="evidence" value="ECO:0007669"/>
    <property type="project" value="UniProtKB-UniRule"/>
</dbReference>
<reference evidence="9 10" key="1">
    <citation type="submission" date="2016-07" db="EMBL/GenBank/DDBJ databases">
        <title>Pervasive Adenine N6-methylation of Active Genes in Fungi.</title>
        <authorList>
            <consortium name="DOE Joint Genome Institute"/>
            <person name="Mondo S.J."/>
            <person name="Dannebaum R.O."/>
            <person name="Kuo R.C."/>
            <person name="Labutti K."/>
            <person name="Haridas S."/>
            <person name="Kuo A."/>
            <person name="Salamov A."/>
            <person name="Ahrendt S.R."/>
            <person name="Lipzen A."/>
            <person name="Sullivan W."/>
            <person name="Andreopoulos W.B."/>
            <person name="Clum A."/>
            <person name="Lindquist E."/>
            <person name="Daum C."/>
            <person name="Ramamoorthy G.K."/>
            <person name="Gryganskyi A."/>
            <person name="Culley D."/>
            <person name="Magnuson J.K."/>
            <person name="James T.Y."/>
            <person name="O'Malley M.A."/>
            <person name="Stajich J.E."/>
            <person name="Spatafora J.W."/>
            <person name="Visel A."/>
            <person name="Grigoriev I.V."/>
        </authorList>
    </citation>
    <scope>NUCLEOTIDE SEQUENCE [LARGE SCALE GENOMIC DNA]</scope>
    <source>
        <strain evidence="9 10">NRRL 3301</strain>
    </source>
</reference>
<protein>
    <recommendedName>
        <fullName evidence="5">Origin recognition complex subunit 2</fullName>
    </recommendedName>
</protein>
<feature type="domain" description="Origin recognition complex subunit 2 RecA-like" evidence="7">
    <location>
        <begin position="280"/>
        <end position="443"/>
    </location>
</feature>
<organism evidence="9 10">
    <name type="scientific">Hesseltinella vesiculosa</name>
    <dbReference type="NCBI Taxonomy" id="101127"/>
    <lineage>
        <taxon>Eukaryota</taxon>
        <taxon>Fungi</taxon>
        <taxon>Fungi incertae sedis</taxon>
        <taxon>Mucoromycota</taxon>
        <taxon>Mucoromycotina</taxon>
        <taxon>Mucoromycetes</taxon>
        <taxon>Mucorales</taxon>
        <taxon>Cunninghamellaceae</taxon>
        <taxon>Hesseltinella</taxon>
    </lineage>
</organism>
<evidence type="ECO:0000313" key="9">
    <source>
        <dbReference type="EMBL" id="ORX60343.1"/>
    </source>
</evidence>
<dbReference type="Proteomes" id="UP000242146">
    <property type="component" value="Unassembled WGS sequence"/>
</dbReference>
<dbReference type="Pfam" id="PF24882">
    <property type="entry name" value="WHD_ORC2"/>
    <property type="match status" value="1"/>
</dbReference>
<evidence type="ECO:0000259" key="8">
    <source>
        <dbReference type="Pfam" id="PF24882"/>
    </source>
</evidence>
<evidence type="ECO:0000259" key="7">
    <source>
        <dbReference type="Pfam" id="PF04084"/>
    </source>
</evidence>
<sequence>MERTIQSADAIPVHFVNRVNERQQRQEEQLARKNGGSLRIRRMPDLSMGLSGESDKFLDHLQERYEKEKQEQQPDTSITHDHDRAMQTAQQYALHRSASNMSPPSQPASQFSDNDNSDDEKENIDVSGRQLFGFVNSAKRRAKEPASDSSMALASKKAKTKETAGSRTKSKNLSSASASSSTAPNPAKGKRTKTRKQEQAPEPEPESDHEDADDDNEDDEDDEPAAASTSLEADSYERYFEALHGPSVTSNHTLSNLPALEPEEFESLLKATTVKHKREIATLVAQHERCFPQWFFELTNGFNLMFYGYGSKRQLLNKFAMDTLRDGPLVVINGYFPSVSVKDVLQKILVGALDVDHVPGSVQDQVNMVRSYFCRPRRLYNKLYLVIHNLDGPNLRNDAAQGALAALAEMPHVHLVASMDHVNAGLLWDNVKTAKFGWIYHDATTFDSYLVETSFENTLMMSSQQHVGARGIQYVLASLTSNARGIFRILAEHQLMEMEMNNIDRASENVALAFHQYYDKCRDSFYVSSEVAMRSQLTEFKDHKVITAKRLPDGTEVFYISLDKNTLIDIVSNTTD</sequence>
<evidence type="ECO:0000256" key="5">
    <source>
        <dbReference type="RuleBase" id="RU368084"/>
    </source>
</evidence>
<comment type="subcellular location">
    <subcellularLocation>
        <location evidence="1 5">Nucleus</location>
    </subcellularLocation>
</comment>
<feature type="domain" description="Origin recognition complex subunit 2 winged-helix" evidence="8">
    <location>
        <begin position="506"/>
        <end position="565"/>
    </location>
</feature>
<evidence type="ECO:0000256" key="3">
    <source>
        <dbReference type="ARBA" id="ARBA00022705"/>
    </source>
</evidence>
<evidence type="ECO:0000256" key="1">
    <source>
        <dbReference type="ARBA" id="ARBA00004123"/>
    </source>
</evidence>
<comment type="subunit">
    <text evidence="5">Component of the origin recognition complex (ORC).</text>
</comment>